<keyword evidence="8" id="KW-0175">Coiled coil</keyword>
<evidence type="ECO:0000256" key="1">
    <source>
        <dbReference type="ARBA" id="ARBA00004448"/>
    </source>
</evidence>
<dbReference type="Pfam" id="PF01344">
    <property type="entry name" value="Kelch_1"/>
    <property type="match status" value="1"/>
</dbReference>
<feature type="region of interest" description="Disordered" evidence="9">
    <location>
        <begin position="371"/>
        <end position="463"/>
    </location>
</feature>
<feature type="domain" description="ABC transporter" evidence="11">
    <location>
        <begin position="1218"/>
        <end position="1455"/>
    </location>
</feature>
<dbReference type="InterPro" id="IPR003593">
    <property type="entry name" value="AAA+_ATPase"/>
</dbReference>
<evidence type="ECO:0000256" key="4">
    <source>
        <dbReference type="ARBA" id="ARBA00022741"/>
    </source>
</evidence>
<dbReference type="GO" id="GO:0090374">
    <property type="term" value="P:oligopeptide export from mitochondrion"/>
    <property type="evidence" value="ECO:0007669"/>
    <property type="project" value="TreeGrafter"/>
</dbReference>
<evidence type="ECO:0000256" key="3">
    <source>
        <dbReference type="ARBA" id="ARBA00022692"/>
    </source>
</evidence>
<dbReference type="PROSITE" id="PS50893">
    <property type="entry name" value="ABC_TRANSPORTER_2"/>
    <property type="match status" value="1"/>
</dbReference>
<dbReference type="InterPro" id="IPR006652">
    <property type="entry name" value="Kelch_1"/>
</dbReference>
<dbReference type="InterPro" id="IPR011527">
    <property type="entry name" value="ABC1_TM_dom"/>
</dbReference>
<feature type="compositionally biased region" description="Basic and acidic residues" evidence="9">
    <location>
        <begin position="697"/>
        <end position="707"/>
    </location>
</feature>
<dbReference type="SUPFAM" id="SSF52540">
    <property type="entry name" value="P-loop containing nucleoside triphosphate hydrolases"/>
    <property type="match status" value="1"/>
</dbReference>
<dbReference type="PROSITE" id="PS00211">
    <property type="entry name" value="ABC_TRANSPORTER_1"/>
    <property type="match status" value="1"/>
</dbReference>
<evidence type="ECO:0000256" key="9">
    <source>
        <dbReference type="SAM" id="MobiDB-lite"/>
    </source>
</evidence>
<dbReference type="Gene3D" id="2.120.10.80">
    <property type="entry name" value="Kelch-type beta propeller"/>
    <property type="match status" value="2"/>
</dbReference>
<evidence type="ECO:0000256" key="8">
    <source>
        <dbReference type="SAM" id="Coils"/>
    </source>
</evidence>
<dbReference type="FunFam" id="3.40.50.300:FF:000403">
    <property type="entry name" value="ATP-binding cassette sub-family B member 8, mitochondrial"/>
    <property type="match status" value="1"/>
</dbReference>
<proteinExistence type="predicted"/>
<evidence type="ECO:0000256" key="6">
    <source>
        <dbReference type="ARBA" id="ARBA00022989"/>
    </source>
</evidence>
<dbReference type="Gene3D" id="3.40.50.300">
    <property type="entry name" value="P-loop containing nucleotide triphosphate hydrolases"/>
    <property type="match status" value="1"/>
</dbReference>
<feature type="transmembrane region" description="Helical" evidence="10">
    <location>
        <begin position="1014"/>
        <end position="1032"/>
    </location>
</feature>
<feature type="region of interest" description="Disordered" evidence="9">
    <location>
        <begin position="697"/>
        <end position="758"/>
    </location>
</feature>
<evidence type="ECO:0000256" key="7">
    <source>
        <dbReference type="ARBA" id="ARBA00023136"/>
    </source>
</evidence>
<dbReference type="InterPro" id="IPR017871">
    <property type="entry name" value="ABC_transporter-like_CS"/>
</dbReference>
<feature type="domain" description="ABC transmembrane type-1" evidence="12">
    <location>
        <begin position="873"/>
        <end position="1157"/>
    </location>
</feature>
<feature type="transmembrane region" description="Helical" evidence="10">
    <location>
        <begin position="1104"/>
        <end position="1122"/>
    </location>
</feature>
<keyword evidence="2" id="KW-0813">Transport</keyword>
<evidence type="ECO:0000313" key="14">
    <source>
        <dbReference type="Proteomes" id="UP000256970"/>
    </source>
</evidence>
<keyword evidence="3 10" id="KW-0812">Transmembrane</keyword>
<dbReference type="GO" id="GO:0005524">
    <property type="term" value="F:ATP binding"/>
    <property type="evidence" value="ECO:0007669"/>
    <property type="project" value="UniProtKB-KW"/>
</dbReference>
<dbReference type="SUPFAM" id="SSF117281">
    <property type="entry name" value="Kelch motif"/>
    <property type="match status" value="2"/>
</dbReference>
<dbReference type="InterPro" id="IPR027417">
    <property type="entry name" value="P-loop_NTPase"/>
</dbReference>
<name>A0A383VFU5_TETOB</name>
<protein>
    <recommendedName>
        <fullName evidence="15">ABC transporter domain-containing protein</fullName>
    </recommendedName>
</protein>
<feature type="compositionally biased region" description="Basic and acidic residues" evidence="9">
    <location>
        <begin position="716"/>
        <end position="729"/>
    </location>
</feature>
<dbReference type="PANTHER" id="PTHR43394">
    <property type="entry name" value="ATP-DEPENDENT PERMEASE MDL1, MITOCHONDRIAL"/>
    <property type="match status" value="1"/>
</dbReference>
<feature type="region of interest" description="Disordered" evidence="9">
    <location>
        <begin position="638"/>
        <end position="668"/>
    </location>
</feature>
<keyword evidence="14" id="KW-1185">Reference proteome</keyword>
<feature type="transmembrane region" description="Helical" evidence="10">
    <location>
        <begin position="909"/>
        <end position="931"/>
    </location>
</feature>
<dbReference type="InterPro" id="IPR036640">
    <property type="entry name" value="ABC1_TM_sf"/>
</dbReference>
<dbReference type="Gene3D" id="1.20.1560.10">
    <property type="entry name" value="ABC transporter type 1, transmembrane domain"/>
    <property type="match status" value="1"/>
</dbReference>
<gene>
    <name evidence="13" type="ORF">BQ4739_LOCUS4080</name>
</gene>
<evidence type="ECO:0000256" key="10">
    <source>
        <dbReference type="SAM" id="Phobius"/>
    </source>
</evidence>
<evidence type="ECO:0000256" key="5">
    <source>
        <dbReference type="ARBA" id="ARBA00022840"/>
    </source>
</evidence>
<accession>A0A383VFU5</accession>
<dbReference type="Proteomes" id="UP000256970">
    <property type="component" value="Unassembled WGS sequence"/>
</dbReference>
<dbReference type="STRING" id="3088.A0A383VFU5"/>
<evidence type="ECO:0000313" key="13">
    <source>
        <dbReference type="EMBL" id="SZX63544.1"/>
    </source>
</evidence>
<dbReference type="Pfam" id="PF00005">
    <property type="entry name" value="ABC_tran"/>
    <property type="match status" value="1"/>
</dbReference>
<dbReference type="InterPro" id="IPR015915">
    <property type="entry name" value="Kelch-typ_b-propeller"/>
</dbReference>
<keyword evidence="7 10" id="KW-0472">Membrane</keyword>
<evidence type="ECO:0000259" key="12">
    <source>
        <dbReference type="PROSITE" id="PS50929"/>
    </source>
</evidence>
<dbReference type="Pfam" id="PF24681">
    <property type="entry name" value="Kelch_KLHDC2_KLHL20_DRC7"/>
    <property type="match status" value="1"/>
</dbReference>
<evidence type="ECO:0008006" key="15">
    <source>
        <dbReference type="Google" id="ProtNLM"/>
    </source>
</evidence>
<feature type="compositionally biased region" description="Low complexity" evidence="9">
    <location>
        <begin position="423"/>
        <end position="463"/>
    </location>
</feature>
<dbReference type="InterPro" id="IPR039421">
    <property type="entry name" value="Type_1_exporter"/>
</dbReference>
<reference evidence="13 14" key="1">
    <citation type="submission" date="2016-10" db="EMBL/GenBank/DDBJ databases">
        <authorList>
            <person name="Cai Z."/>
        </authorList>
    </citation>
    <scope>NUCLEOTIDE SEQUENCE [LARGE SCALE GENOMIC DNA]</scope>
</reference>
<comment type="subcellular location">
    <subcellularLocation>
        <location evidence="1">Mitochondrion inner membrane</location>
        <topology evidence="1">Multi-pass membrane protein</topology>
    </subcellularLocation>
</comment>
<dbReference type="Pfam" id="PF00664">
    <property type="entry name" value="ABC_membrane"/>
    <property type="match status" value="1"/>
</dbReference>
<dbReference type="GO" id="GO:0015421">
    <property type="term" value="F:ABC-type oligopeptide transporter activity"/>
    <property type="evidence" value="ECO:0007669"/>
    <property type="project" value="TreeGrafter"/>
</dbReference>
<dbReference type="GO" id="GO:0005743">
    <property type="term" value="C:mitochondrial inner membrane"/>
    <property type="evidence" value="ECO:0007669"/>
    <property type="project" value="UniProtKB-SubCell"/>
</dbReference>
<evidence type="ECO:0000256" key="2">
    <source>
        <dbReference type="ARBA" id="ARBA00022448"/>
    </source>
</evidence>
<feature type="transmembrane region" description="Helical" evidence="10">
    <location>
        <begin position="872"/>
        <end position="897"/>
    </location>
</feature>
<evidence type="ECO:0000259" key="11">
    <source>
        <dbReference type="PROSITE" id="PS50893"/>
    </source>
</evidence>
<dbReference type="InterPro" id="IPR003439">
    <property type="entry name" value="ABC_transporter-like_ATP-bd"/>
</dbReference>
<dbReference type="GO" id="GO:0016887">
    <property type="term" value="F:ATP hydrolysis activity"/>
    <property type="evidence" value="ECO:0007669"/>
    <property type="project" value="InterPro"/>
</dbReference>
<keyword evidence="5" id="KW-0067">ATP-binding</keyword>
<dbReference type="EMBL" id="FNXT01000330">
    <property type="protein sequence ID" value="SZX63544.1"/>
    <property type="molecule type" value="Genomic_DNA"/>
</dbReference>
<dbReference type="SUPFAM" id="SSF90123">
    <property type="entry name" value="ABC transporter transmembrane region"/>
    <property type="match status" value="1"/>
</dbReference>
<dbReference type="PANTHER" id="PTHR43394:SF7">
    <property type="entry name" value="ABC TRANSPORTER B FAMILY MEMBER 28"/>
    <property type="match status" value="1"/>
</dbReference>
<dbReference type="SMART" id="SM00382">
    <property type="entry name" value="AAA"/>
    <property type="match status" value="1"/>
</dbReference>
<keyword evidence="6 10" id="KW-1133">Transmembrane helix</keyword>
<organism evidence="13 14">
    <name type="scientific">Tetradesmus obliquus</name>
    <name type="common">Green alga</name>
    <name type="synonym">Acutodesmus obliquus</name>
    <dbReference type="NCBI Taxonomy" id="3088"/>
    <lineage>
        <taxon>Eukaryota</taxon>
        <taxon>Viridiplantae</taxon>
        <taxon>Chlorophyta</taxon>
        <taxon>core chlorophytes</taxon>
        <taxon>Chlorophyceae</taxon>
        <taxon>CS clade</taxon>
        <taxon>Sphaeropleales</taxon>
        <taxon>Scenedesmaceae</taxon>
        <taxon>Tetradesmus</taxon>
    </lineage>
</organism>
<dbReference type="PROSITE" id="PS50929">
    <property type="entry name" value="ABC_TM1F"/>
    <property type="match status" value="1"/>
</dbReference>
<sequence length="1464" mass="159361">MTNSSTARRWQLVQFGCETDGLLLERAGHSATVVGSKVYVFGGRKGSKFYNDLLVFDTATSQWSLGPRCPCKPRANHTATLIGSKIWIIGGMNDNDVYSDVFCLDLVSSSWKQAHVEDPQQLLMRCAHAAEVHPRRPATIIVFGGYSRNTDPEEDRELNMTDELLLLHTDRGVVEHVQSFKGQPPSRRGYHSMSMVGDRAFIYGGRHIHGIVPNDAALFIYDVLDNAWYKPDNVSGTAPLTRSSHRAVTYHGRIIVYGGAVQDNAGAKERLGDVYSLVVAGAALCWSQCDSPAPCEDMPRSRSAHTMHLVGDVLYLMLGYAGSGKQTTYVQDCWALPLVPDAYQRMMNKARGKQLSPSAVLQATGAQPAAAAAASGKASKRPAGNRSRSKSPLGRSSNAATAAATGPECEEASGWRVAKRQRSGGAAAAAAGPSRAGSGGAQQVQQQQQHSPRRQVQQQQRIPQQPFCEVQQPGHQQQQQQPCAQPPGMAAAYAAAAAAAAAAAGGAYELRRPASPSYAGEYLHELDSLREQLQQQLARSSRLEGEARQLALQLGQLREERQAAEAALQAQRGEAAGLRVAKEAAVSEKLRLQEELVHLQQQLESGRQQRSKLEHERDSILSDKQSCYKEAQRLQTQLQDAQRERRAVQEALSAQQEKQRRAEEAALQQRQQQQQALLEMSASLEATKNELRRLNDAAADEQRKHDAATSQLRAEAAAREAALQERSRQATELAQQMEAAGAALSEQQRKAESFRQLQQTSAQQLETLRHTHTGVAAEKLRLEGELGKLREELERARADLDQKTAAANQARAHAAQAQAGVHSSSNSLDKLANAVSLGAKASKDEWVYTRPKRAPLDNEYILGIALQHKQHLLVAAVTVVLCTVSNLAAPVLSGMLFEHLVQQHPMERYAKVFGVLLVGYLLEPLLTRVYMVNIIAAGEKVLATLRMELFRTLLMQKIEFYDRHSATALQSLISTELDTIRTFIFNNCSRDRGLRAFLEAAGAVVVLFCLSWRLAPAVSIVIVVTAVAAALYRRSTRPVEAAQSAALQRMAGVAYQAFQNMRTVRSFAGEALERERFQSEVVASFAAGRQFGAAKATFEATNRMAIHLSLLMLYAWGGYLVSHGMMPIGVLVSGIGFTFSLMYATQGAVNTLSELRRASGAFDRVRRMIQASDPDPSMYGALPPGAWWEVANGAEPVFEPYADKAGEAAVAAARQGDLELVNVSFSYPVRKEMAVLRDINLQLKHGTVTALVGRSGAGKSTVAALLSRFYEPQVGNIRLAGRPTSDFSRGEWARAVAMVSQEPVLFSGSIADNIAYGKFGRCSAEEIQAAAEAANAHEFITELPEGYNTLVGDRGTLLSGGQRQRIAIARALLKDSPIIILDEATSALDAVSEKLVQGAIQRLVQGRTVLVIAHRLSTVQSADQIVVMKAGRIAEKGTHNELLANHSHYSELMSSQEMILGASV</sequence>
<keyword evidence="4" id="KW-0547">Nucleotide-binding</keyword>
<feature type="coiled-coil region" evidence="8">
    <location>
        <begin position="779"/>
        <end position="813"/>
    </location>
</feature>